<evidence type="ECO:0000313" key="2">
    <source>
        <dbReference type="Proteomes" id="UP000661280"/>
    </source>
</evidence>
<dbReference type="AlphaFoldDB" id="A0A7R7WK04"/>
<name>A0A7R7WK04_ASPKA</name>
<reference evidence="1" key="2">
    <citation type="submission" date="2021-02" db="EMBL/GenBank/DDBJ databases">
        <title>Aspergillus luchuensis mut. kawachii IFO 4304 genome sequence.</title>
        <authorList>
            <person name="Mori K."/>
            <person name="Kadooka C."/>
            <person name="Goto M."/>
            <person name="Futagami T."/>
        </authorList>
    </citation>
    <scope>NUCLEOTIDE SEQUENCE</scope>
    <source>
        <strain evidence="1">IFO 4308</strain>
    </source>
</reference>
<dbReference type="RefSeq" id="XP_041548188.1">
    <property type="nucleotide sequence ID" value="XM_041681224.1"/>
</dbReference>
<sequence>MNALDMVPSFRIFSGRYNARFLKGPNSTVDPWGLYYQSTVTTTHFKATKECVHHITYNLLSTEPGNIRRSPTTPLTCTIPPQRKSSTISPLHIIITIQHPIPPLQR</sequence>
<dbReference type="GeneID" id="64965747"/>
<protein>
    <submittedName>
        <fullName evidence="1">Uncharacterized protein</fullName>
    </submittedName>
</protein>
<organism evidence="1 2">
    <name type="scientific">Aspergillus kawachii</name>
    <name type="common">White koji mold</name>
    <name type="synonym">Aspergillus awamori var. kawachi</name>
    <dbReference type="NCBI Taxonomy" id="1069201"/>
    <lineage>
        <taxon>Eukaryota</taxon>
        <taxon>Fungi</taxon>
        <taxon>Dikarya</taxon>
        <taxon>Ascomycota</taxon>
        <taxon>Pezizomycotina</taxon>
        <taxon>Eurotiomycetes</taxon>
        <taxon>Eurotiomycetidae</taxon>
        <taxon>Eurotiales</taxon>
        <taxon>Aspergillaceae</taxon>
        <taxon>Aspergillus</taxon>
        <taxon>Aspergillus subgen. Circumdati</taxon>
    </lineage>
</organism>
<gene>
    <name evidence="1" type="ORF">AKAW2_80227S</name>
</gene>
<reference evidence="1" key="1">
    <citation type="submission" date="2021-01" db="EMBL/GenBank/DDBJ databases">
        <authorList>
            <consortium name="Aspergillus luchuensis mut. kawachii IFO 4304 genome sequencing consortium"/>
            <person name="Kazuki M."/>
            <person name="Futagami T."/>
        </authorList>
    </citation>
    <scope>NUCLEOTIDE SEQUENCE</scope>
    <source>
        <strain evidence="1">IFO 4308</strain>
    </source>
</reference>
<proteinExistence type="predicted"/>
<dbReference type="EMBL" id="AP024432">
    <property type="protein sequence ID" value="BCS04426.1"/>
    <property type="molecule type" value="Genomic_DNA"/>
</dbReference>
<accession>A0A7R7WK04</accession>
<keyword evidence="2" id="KW-1185">Reference proteome</keyword>
<evidence type="ECO:0000313" key="1">
    <source>
        <dbReference type="EMBL" id="BCS04426.1"/>
    </source>
</evidence>
<dbReference type="Proteomes" id="UP000661280">
    <property type="component" value="Chromosome 8"/>
</dbReference>
<dbReference type="KEGG" id="aluc:AKAW2_80227S"/>